<proteinExistence type="predicted"/>
<reference evidence="1" key="1">
    <citation type="submission" date="2014-09" db="EMBL/GenBank/DDBJ databases">
        <authorList>
            <person name="Magalhaes I.L.F."/>
            <person name="Oliveira U."/>
            <person name="Santos F.R."/>
            <person name="Vidigal T.H.D.A."/>
            <person name="Brescovit A.D."/>
            <person name="Santos A.J."/>
        </authorList>
    </citation>
    <scope>NUCLEOTIDE SEQUENCE</scope>
    <source>
        <tissue evidence="1">Shoot tissue taken approximately 20 cm above the soil surface</tissue>
    </source>
</reference>
<sequence length="32" mass="3796">MHKKRQQRSSTNKVFCFQCLPLQSAKFNNTPQ</sequence>
<protein>
    <submittedName>
        <fullName evidence="1">Uncharacterized protein</fullName>
    </submittedName>
</protein>
<dbReference type="AlphaFoldDB" id="A0A0A9FAR2"/>
<dbReference type="EMBL" id="GBRH01188464">
    <property type="protein sequence ID" value="JAE09432.1"/>
    <property type="molecule type" value="Transcribed_RNA"/>
</dbReference>
<reference evidence="1" key="2">
    <citation type="journal article" date="2015" name="Data Brief">
        <title>Shoot transcriptome of the giant reed, Arundo donax.</title>
        <authorList>
            <person name="Barrero R.A."/>
            <person name="Guerrero F.D."/>
            <person name="Moolhuijzen P."/>
            <person name="Goolsby J.A."/>
            <person name="Tidwell J."/>
            <person name="Bellgard S.E."/>
            <person name="Bellgard M.I."/>
        </authorList>
    </citation>
    <scope>NUCLEOTIDE SEQUENCE</scope>
    <source>
        <tissue evidence="1">Shoot tissue taken approximately 20 cm above the soil surface</tissue>
    </source>
</reference>
<organism evidence="1">
    <name type="scientific">Arundo donax</name>
    <name type="common">Giant reed</name>
    <name type="synonym">Donax arundinaceus</name>
    <dbReference type="NCBI Taxonomy" id="35708"/>
    <lineage>
        <taxon>Eukaryota</taxon>
        <taxon>Viridiplantae</taxon>
        <taxon>Streptophyta</taxon>
        <taxon>Embryophyta</taxon>
        <taxon>Tracheophyta</taxon>
        <taxon>Spermatophyta</taxon>
        <taxon>Magnoliopsida</taxon>
        <taxon>Liliopsida</taxon>
        <taxon>Poales</taxon>
        <taxon>Poaceae</taxon>
        <taxon>PACMAD clade</taxon>
        <taxon>Arundinoideae</taxon>
        <taxon>Arundineae</taxon>
        <taxon>Arundo</taxon>
    </lineage>
</organism>
<accession>A0A0A9FAR2</accession>
<name>A0A0A9FAR2_ARUDO</name>
<evidence type="ECO:0000313" key="1">
    <source>
        <dbReference type="EMBL" id="JAE09432.1"/>
    </source>
</evidence>